<keyword evidence="4" id="KW-1185">Reference proteome</keyword>
<gene>
    <name evidence="3" type="ORF">WMO36_05295</name>
</gene>
<name>A0ABV1C982_9BIFI</name>
<keyword evidence="2" id="KW-0472">Membrane</keyword>
<evidence type="ECO:0000313" key="4">
    <source>
        <dbReference type="Proteomes" id="UP001462554"/>
    </source>
</evidence>
<keyword evidence="2" id="KW-0812">Transmembrane</keyword>
<reference evidence="3 4" key="1">
    <citation type="submission" date="2024-03" db="EMBL/GenBank/DDBJ databases">
        <title>Human intestinal bacterial collection.</title>
        <authorList>
            <person name="Pauvert C."/>
            <person name="Hitch T.C.A."/>
            <person name="Clavel T."/>
        </authorList>
    </citation>
    <scope>NUCLEOTIDE SEQUENCE [LARGE SCALE GENOMIC DNA]</scope>
    <source>
        <strain evidence="3 4">CLA-AA-H311</strain>
    </source>
</reference>
<evidence type="ECO:0000256" key="1">
    <source>
        <dbReference type="SAM" id="MobiDB-lite"/>
    </source>
</evidence>
<feature type="transmembrane region" description="Helical" evidence="2">
    <location>
        <begin position="89"/>
        <end position="108"/>
    </location>
</feature>
<comment type="caution">
    <text evidence="3">The sequence shown here is derived from an EMBL/GenBank/DDBJ whole genome shotgun (WGS) entry which is preliminary data.</text>
</comment>
<feature type="compositionally biased region" description="Low complexity" evidence="1">
    <location>
        <begin position="13"/>
        <end position="23"/>
    </location>
</feature>
<keyword evidence="2" id="KW-1133">Transmembrane helix</keyword>
<feature type="compositionally biased region" description="Polar residues" evidence="1">
    <location>
        <begin position="1"/>
        <end position="11"/>
    </location>
</feature>
<protein>
    <submittedName>
        <fullName evidence="3">Uncharacterized protein</fullName>
    </submittedName>
</protein>
<feature type="region of interest" description="Disordered" evidence="1">
    <location>
        <begin position="1"/>
        <end position="31"/>
    </location>
</feature>
<evidence type="ECO:0000313" key="3">
    <source>
        <dbReference type="EMBL" id="MEQ2397282.1"/>
    </source>
</evidence>
<dbReference type="EMBL" id="JBBMFR010000005">
    <property type="protein sequence ID" value="MEQ2397282.1"/>
    <property type="molecule type" value="Genomic_DNA"/>
</dbReference>
<dbReference type="RefSeq" id="WP_260805269.1">
    <property type="nucleotide sequence ID" value="NZ_JBBMFR010000005.1"/>
</dbReference>
<organism evidence="3 4">
    <name type="scientific">Bifidobacterium hominis</name>
    <dbReference type="NCBI Taxonomy" id="3133177"/>
    <lineage>
        <taxon>Bacteria</taxon>
        <taxon>Bacillati</taxon>
        <taxon>Actinomycetota</taxon>
        <taxon>Actinomycetes</taxon>
        <taxon>Bifidobacteriales</taxon>
        <taxon>Bifidobacteriaceae</taxon>
        <taxon>Bifidobacterium</taxon>
    </lineage>
</organism>
<accession>A0ABV1C982</accession>
<proteinExistence type="predicted"/>
<dbReference type="Proteomes" id="UP001462554">
    <property type="component" value="Unassembled WGS sequence"/>
</dbReference>
<sequence length="118" mass="12266">MEQPSKFQHQLQPDKPSSSTMSPSPHPEQTPPWGALWVLALGLAKAVSSSAGGVIGSFRSGDGPAAQFGDEAPKIADAMTSGFIEGNRWTLLVAGCMLLIGLLASVAVRRAASTHSTH</sequence>
<evidence type="ECO:0000256" key="2">
    <source>
        <dbReference type="SAM" id="Phobius"/>
    </source>
</evidence>